<evidence type="ECO:0000313" key="3">
    <source>
        <dbReference type="Proteomes" id="UP000050416"/>
    </source>
</evidence>
<feature type="compositionally biased region" description="Basic and acidic residues" evidence="1">
    <location>
        <begin position="1"/>
        <end position="15"/>
    </location>
</feature>
<feature type="region of interest" description="Disordered" evidence="1">
    <location>
        <begin position="1"/>
        <end position="33"/>
    </location>
</feature>
<dbReference type="OrthoDB" id="570299at2"/>
<dbReference type="EMBL" id="LJZQ01000006">
    <property type="protein sequence ID" value="KPQ29387.1"/>
    <property type="molecule type" value="Genomic_DNA"/>
</dbReference>
<proteinExistence type="predicted"/>
<dbReference type="AlphaFoldDB" id="A0A0P7ZB44"/>
<name>A0A0P7ZB44_9GAMM</name>
<dbReference type="SUPFAM" id="SSF103642">
    <property type="entry name" value="Sec-C motif"/>
    <property type="match status" value="1"/>
</dbReference>
<dbReference type="STRING" id="1305731.GCA_000934705_00236"/>
<reference evidence="2 3" key="1">
    <citation type="submission" date="2015-09" db="EMBL/GenBank/DDBJ databases">
        <title>Identification and resolution of microdiversity through metagenomic sequencing of parallel consortia.</title>
        <authorList>
            <person name="Nelson W.C."/>
            <person name="Romine M.F."/>
            <person name="Lindemann S.R."/>
        </authorList>
    </citation>
    <scope>NUCLEOTIDE SEQUENCE [LARGE SCALE GENOMIC DNA]</scope>
    <source>
        <strain evidence="2">HL-55</strain>
    </source>
</reference>
<gene>
    <name evidence="2" type="ORF">HLUCCX14_06000</name>
</gene>
<dbReference type="InterPro" id="IPR026368">
    <property type="entry name" value="SWIM_PBPRA1643"/>
</dbReference>
<protein>
    <submittedName>
        <fullName evidence="2">SWIM/SEC-C metal-binding motif protein, PBPRA1643 family</fullName>
    </submittedName>
</protein>
<dbReference type="Gene3D" id="3.10.450.50">
    <property type="match status" value="1"/>
</dbReference>
<dbReference type="NCBIfam" id="TIGR04102">
    <property type="entry name" value="SWIM_PBPRA1643"/>
    <property type="match status" value="1"/>
</dbReference>
<dbReference type="Proteomes" id="UP000050416">
    <property type="component" value="Unassembled WGS sequence"/>
</dbReference>
<dbReference type="PATRIC" id="fig|1305731.5.peg.2707"/>
<comment type="caution">
    <text evidence="2">The sequence shown here is derived from an EMBL/GenBank/DDBJ whole genome shotgun (WGS) entry which is preliminary data.</text>
</comment>
<sequence>MSDKFFFKGRQDARQHHTAYGGFKTNASQKSGSKKFPLALTVTSEARKKEIEAQVAEAELYANITVDTREGAVESIAELTVLLEKPAPVTTTKAPSRNDPCTCGSGLKFKKCCGQA</sequence>
<dbReference type="Pfam" id="PF02810">
    <property type="entry name" value="SEC-C"/>
    <property type="match status" value="1"/>
</dbReference>
<evidence type="ECO:0000313" key="2">
    <source>
        <dbReference type="EMBL" id="KPQ29387.1"/>
    </source>
</evidence>
<organism evidence="2 3">
    <name type="scientific">Marinobacter excellens HL-55</name>
    <dbReference type="NCBI Taxonomy" id="1305731"/>
    <lineage>
        <taxon>Bacteria</taxon>
        <taxon>Pseudomonadati</taxon>
        <taxon>Pseudomonadota</taxon>
        <taxon>Gammaproteobacteria</taxon>
        <taxon>Pseudomonadales</taxon>
        <taxon>Marinobacteraceae</taxon>
        <taxon>Marinobacter</taxon>
    </lineage>
</organism>
<evidence type="ECO:0000256" key="1">
    <source>
        <dbReference type="SAM" id="MobiDB-lite"/>
    </source>
</evidence>
<accession>A0A0P7ZB44</accession>
<dbReference type="InterPro" id="IPR004027">
    <property type="entry name" value="SEC_C_motif"/>
</dbReference>